<feature type="active site" description="Nucleophile" evidence="1">
    <location>
        <position position="97"/>
    </location>
</feature>
<dbReference type="Gene3D" id="3.40.50.1820">
    <property type="entry name" value="alpha/beta hydrolase"/>
    <property type="match status" value="1"/>
</dbReference>
<dbReference type="RefSeq" id="WP_175482350.1">
    <property type="nucleotide sequence ID" value="NZ_FORR01000005.1"/>
</dbReference>
<dbReference type="EMBL" id="FORR01000005">
    <property type="protein sequence ID" value="SFJ18119.1"/>
    <property type="molecule type" value="Genomic_DNA"/>
</dbReference>
<gene>
    <name evidence="5" type="ORF">SAMN05421852_105146</name>
</gene>
<protein>
    <submittedName>
        <fullName evidence="5">Carboxylesterase</fullName>
    </submittedName>
</protein>
<keyword evidence="6" id="KW-1185">Reference proteome</keyword>
<evidence type="ECO:0000259" key="4">
    <source>
        <dbReference type="Pfam" id="PF12146"/>
    </source>
</evidence>
<evidence type="ECO:0000313" key="5">
    <source>
        <dbReference type="EMBL" id="SFJ18119.1"/>
    </source>
</evidence>
<evidence type="ECO:0000313" key="6">
    <source>
        <dbReference type="Proteomes" id="UP000199545"/>
    </source>
</evidence>
<proteinExistence type="predicted"/>
<feature type="domain" description="Serine aminopeptidase S33" evidence="4">
    <location>
        <begin position="155"/>
        <end position="229"/>
    </location>
</feature>
<feature type="site" description="Important for substrate specificity" evidence="3">
    <location>
        <position position="143"/>
    </location>
</feature>
<dbReference type="PANTHER" id="PTHR11614">
    <property type="entry name" value="PHOSPHOLIPASE-RELATED"/>
    <property type="match status" value="1"/>
</dbReference>
<evidence type="ECO:0000256" key="2">
    <source>
        <dbReference type="PIRSR" id="PIRSR017388-2"/>
    </source>
</evidence>
<dbReference type="InterPro" id="IPR029058">
    <property type="entry name" value="AB_hydrolase_fold"/>
</dbReference>
<dbReference type="SUPFAM" id="SSF53474">
    <property type="entry name" value="alpha/beta-Hydrolases"/>
    <property type="match status" value="1"/>
</dbReference>
<dbReference type="PIRSF" id="PIRSF017388">
    <property type="entry name" value="Esterase_lipase"/>
    <property type="match status" value="1"/>
</dbReference>
<dbReference type="AlphaFoldDB" id="A0A1I3P9L2"/>
<feature type="active site" description="Charge relay system" evidence="1">
    <location>
        <position position="224"/>
    </location>
</feature>
<sequence length="253" mass="28384">MIESYPVMKEAEPFYIPGNDVGVLVQHGFTGTTQSMRELGEHLAQCGFTVYGPRLKGHGTHYKEMEGTTYEDWIASSEAGYLMLREKCSRVFVVGLSMGGTLALHLAHKYPETRGIVLINAALFMEELEKVAQMEEPRFLDAIGSDIKAPGVKELAYEKTPLKSVRELVKFMAATKKKVPSISCPALIFVSTEDHVVPPSNSHYIHDYLPTNDKRLAELHDSYHVATLDNDKEIIKGETEKFIRRLAEPVSKR</sequence>
<evidence type="ECO:0000256" key="3">
    <source>
        <dbReference type="PIRSR" id="PIRSR017388-3"/>
    </source>
</evidence>
<feature type="active site" description="Charge relay system" evidence="1">
    <location>
        <position position="194"/>
    </location>
</feature>
<feature type="binding site" evidence="2">
    <location>
        <position position="98"/>
    </location>
    <ligand>
        <name>substrate</name>
    </ligand>
</feature>
<evidence type="ECO:0000256" key="1">
    <source>
        <dbReference type="PIRSR" id="PIRSR017388-1"/>
    </source>
</evidence>
<accession>A0A1I3P9L2</accession>
<feature type="binding site" evidence="2">
    <location>
        <position position="29"/>
    </location>
    <ligand>
        <name>substrate</name>
    </ligand>
</feature>
<name>A0A1I3P9L2_9BACL</name>
<dbReference type="GO" id="GO:0052689">
    <property type="term" value="F:carboxylic ester hydrolase activity"/>
    <property type="evidence" value="ECO:0007669"/>
    <property type="project" value="InterPro"/>
</dbReference>
<dbReference type="Pfam" id="PF12146">
    <property type="entry name" value="Hydrolase_4"/>
    <property type="match status" value="2"/>
</dbReference>
<feature type="domain" description="Serine aminopeptidase S33" evidence="4">
    <location>
        <begin position="23"/>
        <end position="127"/>
    </location>
</feature>
<reference evidence="5 6" key="1">
    <citation type="submission" date="2016-10" db="EMBL/GenBank/DDBJ databases">
        <authorList>
            <person name="de Groot N.N."/>
        </authorList>
    </citation>
    <scope>NUCLEOTIDE SEQUENCE [LARGE SCALE GENOMIC DNA]</scope>
    <source>
        <strain evidence="5 6">DSM 44778</strain>
    </source>
</reference>
<dbReference type="Proteomes" id="UP000199545">
    <property type="component" value="Unassembled WGS sequence"/>
</dbReference>
<dbReference type="InterPro" id="IPR022742">
    <property type="entry name" value="Hydrolase_4"/>
</dbReference>
<dbReference type="InterPro" id="IPR051044">
    <property type="entry name" value="MAG_DAG_Lipase"/>
</dbReference>
<organism evidence="5 6">
    <name type="scientific">Thermoflavimicrobium dichotomicum</name>
    <dbReference type="NCBI Taxonomy" id="46223"/>
    <lineage>
        <taxon>Bacteria</taxon>
        <taxon>Bacillati</taxon>
        <taxon>Bacillota</taxon>
        <taxon>Bacilli</taxon>
        <taxon>Bacillales</taxon>
        <taxon>Thermoactinomycetaceae</taxon>
        <taxon>Thermoflavimicrobium</taxon>
    </lineage>
</organism>
<dbReference type="InterPro" id="IPR012354">
    <property type="entry name" value="Esterase_lipase"/>
</dbReference>